<evidence type="ECO:0000259" key="4">
    <source>
        <dbReference type="PROSITE" id="PS51635"/>
    </source>
</evidence>
<dbReference type="Proteomes" id="UP001162793">
    <property type="component" value="Unassembled WGS sequence"/>
</dbReference>
<comment type="caution">
    <text evidence="5">The sequence shown here is derived from an EMBL/GenBank/DDBJ whole genome shotgun (WGS) entry which is preliminary data.</text>
</comment>
<dbReference type="InterPro" id="IPR016035">
    <property type="entry name" value="Acyl_Trfase/lysoPLipase"/>
</dbReference>
<dbReference type="PANTHER" id="PTHR32176">
    <property type="entry name" value="XYLOSE ISOMERASE"/>
    <property type="match status" value="1"/>
</dbReference>
<keyword evidence="3" id="KW-0378">Hydrolase</keyword>
<dbReference type="RefSeq" id="WP_253541020.1">
    <property type="nucleotide sequence ID" value="NZ_JAMYWC010000007.1"/>
</dbReference>
<proteinExistence type="inferred from homology"/>
<feature type="domain" description="PNPLA" evidence="4">
    <location>
        <begin position="15"/>
        <end position="226"/>
    </location>
</feature>
<evidence type="ECO:0000313" key="6">
    <source>
        <dbReference type="Proteomes" id="UP001162793"/>
    </source>
</evidence>
<feature type="short sequence motif" description="DGA/G" evidence="3">
    <location>
        <begin position="213"/>
        <end position="215"/>
    </location>
</feature>
<dbReference type="NCBIfam" id="NF041079">
    <property type="entry name" value="CBASS_lipase"/>
    <property type="match status" value="1"/>
</dbReference>
<evidence type="ECO:0000256" key="3">
    <source>
        <dbReference type="PROSITE-ProRule" id="PRU01161"/>
    </source>
</evidence>
<dbReference type="SUPFAM" id="SSF52151">
    <property type="entry name" value="FabD/lysophospholipase-like"/>
    <property type="match status" value="1"/>
</dbReference>
<evidence type="ECO:0000313" key="5">
    <source>
        <dbReference type="EMBL" id="MCP1174897.1"/>
    </source>
</evidence>
<feature type="active site" description="Proton acceptor" evidence="3">
    <location>
        <position position="213"/>
    </location>
</feature>
<dbReference type="PANTHER" id="PTHR32176:SF92">
    <property type="entry name" value="XYLOSE ISOMERASE"/>
    <property type="match status" value="1"/>
</dbReference>
<name>A0AA41WYS7_9RALS</name>
<sequence length="378" mass="40384">MVANAAGEVRPYRVLSLDGGGVRGLYSALLLQGLAKRFAANQRLPNAESFDLGAQFDLIVGTSTGAILATALAAGVPLKRVIDLYRQKAKDIFTDPAGTGRKAALWAMKNAGHAANSPKPLEKALHDVLQDETVGEMYARRGIGLCVPAVNVETSKSWVFKTPHDKKGNRLNRDNNYRLVDVCLASTAAPMVLPIHGIASPADKDGAFNWFADGGLWANNPSLVALTEALSMSDGEQPIELMSVSTCPPFQGRSITPRQADRGALGWKIGVGIVEVALDAQSYAYDYVTKTVAQFTGRKVAYVRLKDPDVPVNDVAHLSLDNPSKKCLDLLSRLANHAIDLNVSLATAGSPPPQPLIAQFFQNIKAFPAQQSEGAMNG</sequence>
<reference evidence="6" key="1">
    <citation type="journal article" date="2023" name="Front. Microbiol.">
        <title>Ralstonia chuxiongensis sp. nov., Ralstonia mojiangensis sp. nov., and Ralstonia soli sp. nov., isolated from tobacco fields, are three novel species in the family Burkholderiaceae.</title>
        <authorList>
            <person name="Lu C.H."/>
            <person name="Zhang Y.Y."/>
            <person name="Jiang N."/>
            <person name="Chen W."/>
            <person name="Shao X."/>
            <person name="Zhao Z.M."/>
            <person name="Lu W.L."/>
            <person name="Hu X."/>
            <person name="Xi Y.X."/>
            <person name="Zou S.Y."/>
            <person name="Wei Q.J."/>
            <person name="Lin Z.L."/>
            <person name="Gong L."/>
            <person name="Gai X.T."/>
            <person name="Zhang L.Q."/>
            <person name="Li J.Y."/>
            <person name="Jin Y."/>
            <person name="Xia Z.Y."/>
        </authorList>
    </citation>
    <scope>NUCLEOTIDE SEQUENCE [LARGE SCALE GENOMIC DNA]</scope>
    <source>
        <strain evidence="6">21YRMH01-3</strain>
    </source>
</reference>
<feature type="active site" description="Nucleophile" evidence="3">
    <location>
        <position position="63"/>
    </location>
</feature>
<dbReference type="PROSITE" id="PS51635">
    <property type="entry name" value="PNPLA"/>
    <property type="match status" value="1"/>
</dbReference>
<dbReference type="Pfam" id="PF01734">
    <property type="entry name" value="Patatin"/>
    <property type="match status" value="1"/>
</dbReference>
<dbReference type="InterPro" id="IPR002641">
    <property type="entry name" value="PNPLA_dom"/>
</dbReference>
<dbReference type="CDD" id="cd07199">
    <property type="entry name" value="Pat17_PNPLA8_PNPLA9_like"/>
    <property type="match status" value="1"/>
</dbReference>
<dbReference type="AlphaFoldDB" id="A0AA41WYS7"/>
<dbReference type="GO" id="GO:0016042">
    <property type="term" value="P:lipid catabolic process"/>
    <property type="evidence" value="ECO:0007669"/>
    <property type="project" value="UniProtKB-UniRule"/>
</dbReference>
<evidence type="ECO:0000256" key="1">
    <source>
        <dbReference type="ARBA" id="ARBA00010240"/>
    </source>
</evidence>
<dbReference type="EMBL" id="JAMYWC010000007">
    <property type="protein sequence ID" value="MCP1174897.1"/>
    <property type="molecule type" value="Genomic_DNA"/>
</dbReference>
<dbReference type="Gene3D" id="3.40.1090.10">
    <property type="entry name" value="Cytosolic phospholipase A2 catalytic domain"/>
    <property type="match status" value="1"/>
</dbReference>
<gene>
    <name evidence="5" type="ORF">NKG59_21250</name>
</gene>
<accession>A0AA41WYS7</accession>
<protein>
    <submittedName>
        <fullName evidence="5">Patatin-like phospholipase family protein</fullName>
    </submittedName>
</protein>
<keyword evidence="6" id="KW-1185">Reference proteome</keyword>
<dbReference type="GO" id="GO:0016787">
    <property type="term" value="F:hydrolase activity"/>
    <property type="evidence" value="ECO:0007669"/>
    <property type="project" value="UniProtKB-UniRule"/>
</dbReference>
<keyword evidence="2 3" id="KW-0443">Lipid metabolism</keyword>
<feature type="short sequence motif" description="GXSXG" evidence="3">
    <location>
        <begin position="61"/>
        <end position="65"/>
    </location>
</feature>
<feature type="short sequence motif" description="GXGXXG" evidence="3">
    <location>
        <begin position="19"/>
        <end position="24"/>
    </location>
</feature>
<keyword evidence="3" id="KW-0442">Lipid degradation</keyword>
<organism evidence="5 6">
    <name type="scientific">Ralstonia chuxiongensis</name>
    <dbReference type="NCBI Taxonomy" id="2957504"/>
    <lineage>
        <taxon>Bacteria</taxon>
        <taxon>Pseudomonadati</taxon>
        <taxon>Pseudomonadota</taxon>
        <taxon>Betaproteobacteria</taxon>
        <taxon>Burkholderiales</taxon>
        <taxon>Burkholderiaceae</taxon>
        <taxon>Ralstonia</taxon>
    </lineage>
</organism>
<comment type="similarity">
    <text evidence="1">Belongs to the patatin family.</text>
</comment>
<evidence type="ECO:0000256" key="2">
    <source>
        <dbReference type="ARBA" id="ARBA00023098"/>
    </source>
</evidence>